<dbReference type="PANTHER" id="PTHR15288:SF0">
    <property type="entry name" value="UDENN DOMAIN-CONTAINING PROTEIN"/>
    <property type="match status" value="1"/>
</dbReference>
<protein>
    <recommendedName>
        <fullName evidence="2">UDENN domain-containing protein</fullName>
    </recommendedName>
</protein>
<feature type="region of interest" description="Disordered" evidence="1">
    <location>
        <begin position="823"/>
        <end position="906"/>
    </location>
</feature>
<dbReference type="AlphaFoldDB" id="A0A0D3J2Q0"/>
<dbReference type="InterPro" id="IPR043153">
    <property type="entry name" value="DENN_C"/>
</dbReference>
<dbReference type="eggNOG" id="KOG3569">
    <property type="taxonomic scope" value="Eukaryota"/>
</dbReference>
<dbReference type="InterPro" id="IPR037516">
    <property type="entry name" value="Tripartite_DENN"/>
</dbReference>
<dbReference type="SMART" id="SM00799">
    <property type="entry name" value="DENN"/>
    <property type="match status" value="1"/>
</dbReference>
<evidence type="ECO:0000313" key="3">
    <source>
        <dbReference type="EnsemblProtists" id="EOD17785"/>
    </source>
</evidence>
<evidence type="ECO:0000256" key="1">
    <source>
        <dbReference type="SAM" id="MobiDB-lite"/>
    </source>
</evidence>
<feature type="region of interest" description="Disordered" evidence="1">
    <location>
        <begin position="725"/>
        <end position="773"/>
    </location>
</feature>
<dbReference type="EnsemblProtists" id="EOD17785">
    <property type="protein sequence ID" value="EOD17785"/>
    <property type="gene ID" value="EMIHUDRAFT_102478"/>
</dbReference>
<feature type="compositionally biased region" description="Pro residues" evidence="1">
    <location>
        <begin position="752"/>
        <end position="761"/>
    </location>
</feature>
<evidence type="ECO:0000313" key="4">
    <source>
        <dbReference type="Proteomes" id="UP000013827"/>
    </source>
</evidence>
<dbReference type="KEGG" id="ehx:EMIHUDRAFT_102478"/>
<dbReference type="Gene3D" id="3.40.50.11500">
    <property type="match status" value="1"/>
</dbReference>
<dbReference type="PaxDb" id="2903-EOD17785"/>
<feature type="compositionally biased region" description="Low complexity" evidence="1">
    <location>
        <begin position="827"/>
        <end position="841"/>
    </location>
</feature>
<feature type="compositionally biased region" description="Basic and acidic residues" evidence="1">
    <location>
        <begin position="581"/>
        <end position="603"/>
    </location>
</feature>
<feature type="domain" description="UDENN" evidence="2">
    <location>
        <begin position="166"/>
        <end position="557"/>
    </location>
</feature>
<proteinExistence type="predicted"/>
<dbReference type="Pfam" id="PF02141">
    <property type="entry name" value="DENN"/>
    <property type="match status" value="1"/>
</dbReference>
<feature type="compositionally biased region" description="Pro residues" evidence="1">
    <location>
        <begin position="668"/>
        <end position="680"/>
    </location>
</feature>
<feature type="compositionally biased region" description="Pro residues" evidence="1">
    <location>
        <begin position="878"/>
        <end position="890"/>
    </location>
</feature>
<name>A0A0D3J2Q0_EMIH1</name>
<dbReference type="STRING" id="2903.R1DTE9"/>
<dbReference type="Gene3D" id="3.30.450.200">
    <property type="match status" value="1"/>
</dbReference>
<reference evidence="4" key="1">
    <citation type="journal article" date="2013" name="Nature">
        <title>Pan genome of the phytoplankton Emiliania underpins its global distribution.</title>
        <authorList>
            <person name="Read B.A."/>
            <person name="Kegel J."/>
            <person name="Klute M.J."/>
            <person name="Kuo A."/>
            <person name="Lefebvre S.C."/>
            <person name="Maumus F."/>
            <person name="Mayer C."/>
            <person name="Miller J."/>
            <person name="Monier A."/>
            <person name="Salamov A."/>
            <person name="Young J."/>
            <person name="Aguilar M."/>
            <person name="Claverie J.M."/>
            <person name="Frickenhaus S."/>
            <person name="Gonzalez K."/>
            <person name="Herman E.K."/>
            <person name="Lin Y.C."/>
            <person name="Napier J."/>
            <person name="Ogata H."/>
            <person name="Sarno A.F."/>
            <person name="Shmutz J."/>
            <person name="Schroeder D."/>
            <person name="de Vargas C."/>
            <person name="Verret F."/>
            <person name="von Dassow P."/>
            <person name="Valentin K."/>
            <person name="Van de Peer Y."/>
            <person name="Wheeler G."/>
            <person name="Dacks J.B."/>
            <person name="Delwiche C.F."/>
            <person name="Dyhrman S.T."/>
            <person name="Glockner G."/>
            <person name="John U."/>
            <person name="Richards T."/>
            <person name="Worden A.Z."/>
            <person name="Zhang X."/>
            <person name="Grigoriev I.V."/>
            <person name="Allen A.E."/>
            <person name="Bidle K."/>
            <person name="Borodovsky M."/>
            <person name="Bowler C."/>
            <person name="Brownlee C."/>
            <person name="Cock J.M."/>
            <person name="Elias M."/>
            <person name="Gladyshev V.N."/>
            <person name="Groth M."/>
            <person name="Guda C."/>
            <person name="Hadaegh A."/>
            <person name="Iglesias-Rodriguez M.D."/>
            <person name="Jenkins J."/>
            <person name="Jones B.M."/>
            <person name="Lawson T."/>
            <person name="Leese F."/>
            <person name="Lindquist E."/>
            <person name="Lobanov A."/>
            <person name="Lomsadze A."/>
            <person name="Malik S.B."/>
            <person name="Marsh M.E."/>
            <person name="Mackinder L."/>
            <person name="Mock T."/>
            <person name="Mueller-Roeber B."/>
            <person name="Pagarete A."/>
            <person name="Parker M."/>
            <person name="Probert I."/>
            <person name="Quesneville H."/>
            <person name="Raines C."/>
            <person name="Rensing S.A."/>
            <person name="Riano-Pachon D.M."/>
            <person name="Richier S."/>
            <person name="Rokitta S."/>
            <person name="Shiraiwa Y."/>
            <person name="Soanes D.M."/>
            <person name="van der Giezen M."/>
            <person name="Wahlund T.M."/>
            <person name="Williams B."/>
            <person name="Wilson W."/>
            <person name="Wolfe G."/>
            <person name="Wurch L.L."/>
        </authorList>
    </citation>
    <scope>NUCLEOTIDE SEQUENCE</scope>
</reference>
<dbReference type="Pfam" id="PF03456">
    <property type="entry name" value="uDENN"/>
    <property type="match status" value="1"/>
</dbReference>
<dbReference type="OMA" id="ISAIRMF"/>
<dbReference type="PROSITE" id="PS50211">
    <property type="entry name" value="DENN"/>
    <property type="match status" value="1"/>
</dbReference>
<feature type="compositionally biased region" description="Low complexity" evidence="1">
    <location>
        <begin position="732"/>
        <end position="751"/>
    </location>
</feature>
<dbReference type="SMART" id="SM00800">
    <property type="entry name" value="uDENN"/>
    <property type="match status" value="1"/>
</dbReference>
<organism evidence="3 4">
    <name type="scientific">Emiliania huxleyi (strain CCMP1516)</name>
    <dbReference type="NCBI Taxonomy" id="280463"/>
    <lineage>
        <taxon>Eukaryota</taxon>
        <taxon>Haptista</taxon>
        <taxon>Haptophyta</taxon>
        <taxon>Prymnesiophyceae</taxon>
        <taxon>Isochrysidales</taxon>
        <taxon>Noelaerhabdaceae</taxon>
        <taxon>Emiliania</taxon>
    </lineage>
</organism>
<keyword evidence="4" id="KW-1185">Reference proteome</keyword>
<feature type="compositionally biased region" description="Low complexity" evidence="1">
    <location>
        <begin position="849"/>
        <end position="860"/>
    </location>
</feature>
<evidence type="ECO:0000259" key="2">
    <source>
        <dbReference type="PROSITE" id="PS50211"/>
    </source>
</evidence>
<reference evidence="3" key="2">
    <citation type="submission" date="2024-10" db="UniProtKB">
        <authorList>
            <consortium name="EnsemblProtists"/>
        </authorList>
    </citation>
    <scope>IDENTIFICATION</scope>
</reference>
<feature type="compositionally biased region" description="Gly residues" evidence="1">
    <location>
        <begin position="649"/>
        <end position="658"/>
    </location>
</feature>
<sequence>MQPRLVLSCVAFVSASFSMAEMASSFESIKHKLVGGPYAGAGGMAIGAGSVGVEEFADDAEAISAIRMFPDVMRSFGGLGPGATDAEVAAIFLPALKVMLPHGGYFHDTLYGIRVTDENTVTMQTGDMQLTAPRNGHPWGVPKAGSPVRTTMRVLPDKRMPLAASTPLLDDFLVVALRGKELELLYSFTGGTGEAAARTSAVKQFCFPDVEDTTSLSLQSESFTLTLTEDDGSRCFGFSRRLASLGDLHRPVCLCVLSRRPWFSLFMHMLDIAQRAGERAEHDCIGGFIPAFVAAATAARLPPPGGALAVSAGDFGSHRLYAPYDDERPTGVSFEPLLSALGVPNTVRLLGALLLEQRVIFVGSRWGHVSSCAHAALTLLYPLTWQHIFIPVLPTAMLSYACAPMPYVLGLLARHAPALAKEPVEEEVLYVHLETGKIAGGAEPSDEAPSLPRPISQALERSLGVHLRNGKKSRLDNQAVADAVLNLCMAFVREYADMSDESRKHSAFERACAAPLAMVADTRPSARGELLSRAASAAAAARDKAATATSAAEQRFGPALAKAAKEATAAAAAAQQWAGKAAKEGRASGGRWSEHGSSERLSRQDSMSEGSDAVGLSRGSSSELPHWLDLRPGTANGRGGAAAREEGSCDGGGSCGGSRRGRDAFCSPPNPPLGAAPPRQPASAARSGGVAASAATAGDVGLPVRQQALVAAATEWRGRLSLSVNGASDAQPHSSPLSAAPAPAASTAAASPAPPAPPVPPAQTSFEGSLFDFNDFGTPEASAATARACSPALQPALVAVGAAASPLEELLGAMTPLSLAPAPPTATSPGLPGLAFQSPLSGSPPPPAAAAVAAATPSPAMGGASAIATPPTRGETGPPQPPPCPTPPPSLADDLMARSLQGLGSR</sequence>
<dbReference type="InterPro" id="IPR001194">
    <property type="entry name" value="cDENN_dom"/>
</dbReference>
<accession>A0A0D3J2Q0</accession>
<dbReference type="GeneID" id="17263993"/>
<dbReference type="InterPro" id="IPR051942">
    <property type="entry name" value="DENN_domain_containing_2"/>
</dbReference>
<dbReference type="InterPro" id="IPR005113">
    <property type="entry name" value="uDENN_dom"/>
</dbReference>
<dbReference type="HOGENOM" id="CLU_320416_0_0_1"/>
<dbReference type="Proteomes" id="UP000013827">
    <property type="component" value="Unassembled WGS sequence"/>
</dbReference>
<feature type="region of interest" description="Disordered" evidence="1">
    <location>
        <begin position="580"/>
        <end position="690"/>
    </location>
</feature>
<dbReference type="PANTHER" id="PTHR15288">
    <property type="entry name" value="DENN DOMAIN-CONTAINING PROTEIN 2"/>
    <property type="match status" value="1"/>
</dbReference>
<dbReference type="RefSeq" id="XP_005770214.1">
    <property type="nucleotide sequence ID" value="XM_005770157.1"/>
</dbReference>
<feature type="compositionally biased region" description="Low complexity" evidence="1">
    <location>
        <begin position="681"/>
        <end position="690"/>
    </location>
</feature>